<reference evidence="1 2" key="1">
    <citation type="submission" date="2024-01" db="EMBL/GenBank/DDBJ databases">
        <title>The diversity of rhizobia nodulating Mimosa spp. in eleven states of Brazil covering several biomes is determined by host plant, location, and edaphic factors.</title>
        <authorList>
            <person name="Rouws L."/>
            <person name="Barauna A."/>
            <person name="Beukes C."/>
            <person name="De Faria S.M."/>
            <person name="Gross E."/>
            <person name="Dos Reis Junior F.B."/>
            <person name="Simon M."/>
            <person name="Maluk M."/>
            <person name="Odee D.W."/>
            <person name="Kenicer G."/>
            <person name="Young J.P.W."/>
            <person name="Reis V.M."/>
            <person name="Zilli J."/>
            <person name="James E.K."/>
        </authorList>
    </citation>
    <scope>NUCLEOTIDE SEQUENCE [LARGE SCALE GENOMIC DNA]</scope>
    <source>
        <strain evidence="1 2">JPY77</strain>
    </source>
</reference>
<gene>
    <name evidence="1" type="ORF">V4C55_29800</name>
</gene>
<comment type="caution">
    <text evidence="1">The sequence shown here is derived from an EMBL/GenBank/DDBJ whole genome shotgun (WGS) entry which is preliminary data.</text>
</comment>
<dbReference type="RefSeq" id="WP_201658273.1">
    <property type="nucleotide sequence ID" value="NZ_CAJHCS010000030.1"/>
</dbReference>
<sequence>MADEAPDRSCIQDYRYWRRLLPAPADIQDRKEMSLSRRLRGLKGMSWAAAAVLNICQTASRLSRLGRSVFFGADDGTQRADRSAPNSKIMYQYLRGERCPVEGPRGKYKVDLTGALHALPGGATARLWLHSLLWEVLDSTVTPEDLTRIRLRFESAPQERFLREYIELWIRYRDLTFTGGGDTDLQELAHAIDAWHDKLRKTDAVFNHIYEPLLRYLEIAEPRLPLARSYSSQLSCQAPTAFAASLWAAYERGNRYVDKRINRFESGVDRYLLSGAVRLPDHRFLAIFRAQWERRLRTEQAANSLDWYWKVKNGMPPRGHGWECLYEAWGINFPDTSPRTTRNRPPAQGRGQLPCAWQSSYQPTAIAHGRMSQTDLRHRCCPTPR</sequence>
<evidence type="ECO:0000313" key="2">
    <source>
        <dbReference type="Proteomes" id="UP001494588"/>
    </source>
</evidence>
<keyword evidence="2" id="KW-1185">Reference proteome</keyword>
<evidence type="ECO:0000313" key="1">
    <source>
        <dbReference type="EMBL" id="MEM5289925.1"/>
    </source>
</evidence>
<name>A0ABU9QKA9_9BURK</name>
<organism evidence="1 2">
    <name type="scientific">Paraburkholderia sabiae</name>
    <dbReference type="NCBI Taxonomy" id="273251"/>
    <lineage>
        <taxon>Bacteria</taxon>
        <taxon>Pseudomonadati</taxon>
        <taxon>Pseudomonadota</taxon>
        <taxon>Betaproteobacteria</taxon>
        <taxon>Burkholderiales</taxon>
        <taxon>Burkholderiaceae</taxon>
        <taxon>Paraburkholderia</taxon>
    </lineage>
</organism>
<dbReference type="EMBL" id="JAZHGC010000030">
    <property type="protein sequence ID" value="MEM5289925.1"/>
    <property type="molecule type" value="Genomic_DNA"/>
</dbReference>
<protein>
    <submittedName>
        <fullName evidence="1">Uncharacterized protein</fullName>
    </submittedName>
</protein>
<proteinExistence type="predicted"/>
<dbReference type="Proteomes" id="UP001494588">
    <property type="component" value="Unassembled WGS sequence"/>
</dbReference>
<accession>A0ABU9QKA9</accession>